<dbReference type="AlphaFoldDB" id="A0A6I5ZP47"/>
<accession>A0A6I5ZP47</accession>
<organism evidence="1 2">
    <name type="scientific">Neomoorella glycerini</name>
    <dbReference type="NCBI Taxonomy" id="55779"/>
    <lineage>
        <taxon>Bacteria</taxon>
        <taxon>Bacillati</taxon>
        <taxon>Bacillota</taxon>
        <taxon>Clostridia</taxon>
        <taxon>Neomoorellales</taxon>
        <taxon>Neomoorellaceae</taxon>
        <taxon>Neomoorella</taxon>
    </lineage>
</organism>
<keyword evidence="2" id="KW-1185">Reference proteome</keyword>
<dbReference type="InterPro" id="IPR005564">
    <property type="entry name" value="Major_capsid_GpE"/>
</dbReference>
<evidence type="ECO:0000313" key="2">
    <source>
        <dbReference type="Proteomes" id="UP000425916"/>
    </source>
</evidence>
<dbReference type="Pfam" id="PF03864">
    <property type="entry name" value="Phage_cap_E"/>
    <property type="match status" value="1"/>
</dbReference>
<gene>
    <name evidence="1" type="ORF">MGLY_10420</name>
</gene>
<dbReference type="Gene3D" id="3.90.1690.10">
    <property type="entry name" value="phage-related protein like domain"/>
    <property type="match status" value="1"/>
</dbReference>
<proteinExistence type="predicted"/>
<reference evidence="1 2" key="1">
    <citation type="submission" date="2019-11" db="EMBL/GenBank/DDBJ databases">
        <title>Genome sequence of Moorella glycerini DSM11254.</title>
        <authorList>
            <person name="Poehlein A."/>
            <person name="Boeer T."/>
            <person name="Daniel R."/>
        </authorList>
    </citation>
    <scope>NUCLEOTIDE SEQUENCE [LARGE SCALE GENOMIC DNA]</scope>
    <source>
        <strain evidence="1 2">DSM 11254</strain>
    </source>
</reference>
<dbReference type="EMBL" id="CP046244">
    <property type="protein sequence ID" value="QGP91700.1"/>
    <property type="molecule type" value="Genomic_DNA"/>
</dbReference>
<dbReference type="OrthoDB" id="2680146at2"/>
<dbReference type="RefSeq" id="WP_156272342.1">
    <property type="nucleotide sequence ID" value="NZ_CP046244.1"/>
</dbReference>
<sequence>MPTYKQVRVVDPVLTTVVQGYKPPEFVGDKILPIVLTDKMGGLIRRFGPDDFKLYDTRRAMRAKSKRIEPREGETVKLALHEESLEITIDINERSEAPNQAQLEARRSRIAMNNILTRKEKDQADVVLDPNNYAPGHVLDLAGNAMWSDYTNSDPIGDIEDAKSTVRQKIGKRPNVMLLGATTFDILKEHPKLIERIKYAVKGVLTVDLMKELFGIQDIIVGESLYADDKDVLHDIWPNIAVLAYVPPENERGEETPSFGYTFRKKGHPQSGMYKEGNKLDVIEVWDIYDPMVLGPSAGFLIRNTN</sequence>
<evidence type="ECO:0000313" key="1">
    <source>
        <dbReference type="EMBL" id="QGP91700.1"/>
    </source>
</evidence>
<dbReference type="InterPro" id="IPR053738">
    <property type="entry name" value="Lambda_capsid_assembly"/>
</dbReference>
<evidence type="ECO:0008006" key="3">
    <source>
        <dbReference type="Google" id="ProtNLM"/>
    </source>
</evidence>
<protein>
    <recommendedName>
        <fullName evidence="3">Major capsid protein</fullName>
    </recommendedName>
</protein>
<dbReference type="Proteomes" id="UP000425916">
    <property type="component" value="Chromosome"/>
</dbReference>
<name>A0A6I5ZP47_9FIRM</name>